<feature type="domain" description="SCP" evidence="1">
    <location>
        <begin position="6"/>
        <end position="120"/>
    </location>
</feature>
<sequence>MAIDVLKYVNEYRRKKGLSPLVMNNVMNAEALKHSQNMASRRTSFGHNGFDGRSNRISSAISGISEVGENVSMGSTSAKEVVDHWLKSDVHRENIEGHYKITGIGIAADKRGILYFTQIFAMN</sequence>
<proteinExistence type="predicted"/>
<dbReference type="PANTHER" id="PTHR31157">
    <property type="entry name" value="SCP DOMAIN-CONTAINING PROTEIN"/>
    <property type="match status" value="1"/>
</dbReference>
<dbReference type="AlphaFoldDB" id="A0A1V9ENR9"/>
<dbReference type="Gene3D" id="3.40.33.10">
    <property type="entry name" value="CAP"/>
    <property type="match status" value="1"/>
</dbReference>
<dbReference type="PANTHER" id="PTHR31157:SF1">
    <property type="entry name" value="SCP DOMAIN-CONTAINING PROTEIN"/>
    <property type="match status" value="1"/>
</dbReference>
<gene>
    <name evidence="2" type="ORF">A4H97_04870</name>
</gene>
<dbReference type="InterPro" id="IPR035940">
    <property type="entry name" value="CAP_sf"/>
</dbReference>
<name>A0A1V9ENR9_9BACT</name>
<dbReference type="CDD" id="cd05379">
    <property type="entry name" value="CAP_bacterial"/>
    <property type="match status" value="1"/>
</dbReference>
<dbReference type="EMBL" id="LVXG01000023">
    <property type="protein sequence ID" value="OQP47525.1"/>
    <property type="molecule type" value="Genomic_DNA"/>
</dbReference>
<evidence type="ECO:0000259" key="1">
    <source>
        <dbReference type="Pfam" id="PF00188"/>
    </source>
</evidence>
<keyword evidence="3" id="KW-1185">Reference proteome</keyword>
<dbReference type="Pfam" id="PF00188">
    <property type="entry name" value="CAP"/>
    <property type="match status" value="1"/>
</dbReference>
<comment type="caution">
    <text evidence="2">The sequence shown here is derived from an EMBL/GenBank/DDBJ whole genome shotgun (WGS) entry which is preliminary data.</text>
</comment>
<accession>A0A1V9ENR9</accession>
<dbReference type="InterPro" id="IPR014044">
    <property type="entry name" value="CAP_dom"/>
</dbReference>
<dbReference type="SUPFAM" id="SSF55797">
    <property type="entry name" value="PR-1-like"/>
    <property type="match status" value="1"/>
</dbReference>
<organism evidence="2 3">
    <name type="scientific">Niastella yeongjuensis</name>
    <dbReference type="NCBI Taxonomy" id="354355"/>
    <lineage>
        <taxon>Bacteria</taxon>
        <taxon>Pseudomonadati</taxon>
        <taxon>Bacteroidota</taxon>
        <taxon>Chitinophagia</taxon>
        <taxon>Chitinophagales</taxon>
        <taxon>Chitinophagaceae</taxon>
        <taxon>Niastella</taxon>
    </lineage>
</organism>
<evidence type="ECO:0000313" key="3">
    <source>
        <dbReference type="Proteomes" id="UP000192610"/>
    </source>
</evidence>
<protein>
    <recommendedName>
        <fullName evidence="1">SCP domain-containing protein</fullName>
    </recommendedName>
</protein>
<evidence type="ECO:0000313" key="2">
    <source>
        <dbReference type="EMBL" id="OQP47525.1"/>
    </source>
</evidence>
<dbReference type="STRING" id="354355.SAMN05660816_00997"/>
<reference evidence="3" key="1">
    <citation type="submission" date="2016-04" db="EMBL/GenBank/DDBJ databases">
        <authorList>
            <person name="Chen L."/>
            <person name="Zhuang W."/>
            <person name="Wang G."/>
        </authorList>
    </citation>
    <scope>NUCLEOTIDE SEQUENCE [LARGE SCALE GENOMIC DNA]</scope>
    <source>
        <strain evidence="3">17621</strain>
    </source>
</reference>
<dbReference type="OrthoDB" id="982527at2"/>
<dbReference type="Proteomes" id="UP000192610">
    <property type="component" value="Unassembled WGS sequence"/>
</dbReference>